<protein>
    <recommendedName>
        <fullName evidence="5">DUF1232 domain-containing protein</fullName>
    </recommendedName>
</protein>
<dbReference type="PIRSF" id="PIRSF031804">
    <property type="entry name" value="UCP031804"/>
    <property type="match status" value="1"/>
</dbReference>
<keyword evidence="3" id="KW-1133">Transmembrane helix</keyword>
<gene>
    <name evidence="6" type="ORF">IB75_10260</name>
</gene>
<reference evidence="6 7" key="1">
    <citation type="submission" date="2014-07" db="EMBL/GenBank/DDBJ databases">
        <title>Comparative analysis of Nitrosococcus oceani genome inventories of strains from Pacific and Atlantic gyres.</title>
        <authorList>
            <person name="Lim C.K."/>
            <person name="Wang L."/>
            <person name="Sayavedra-Soto L.A."/>
            <person name="Klotz M.G."/>
        </authorList>
    </citation>
    <scope>NUCLEOTIDE SEQUENCE [LARGE SCALE GENOMIC DNA]</scope>
    <source>
        <strain evidence="6 7">C-27</strain>
    </source>
</reference>
<dbReference type="AlphaFoldDB" id="A0A0E2Z201"/>
<comment type="subcellular location">
    <subcellularLocation>
        <location evidence="1">Endomembrane system</location>
        <topology evidence="1">Multi-pass membrane protein</topology>
    </subcellularLocation>
</comment>
<evidence type="ECO:0000256" key="2">
    <source>
        <dbReference type="ARBA" id="ARBA00022692"/>
    </source>
</evidence>
<evidence type="ECO:0000256" key="4">
    <source>
        <dbReference type="ARBA" id="ARBA00023136"/>
    </source>
</evidence>
<evidence type="ECO:0000256" key="3">
    <source>
        <dbReference type="ARBA" id="ARBA00022989"/>
    </source>
</evidence>
<evidence type="ECO:0000256" key="1">
    <source>
        <dbReference type="ARBA" id="ARBA00004127"/>
    </source>
</evidence>
<sequence>METSLGTQEYSDNTFWEKVNIYAKSAGIDIIETALKLYYALQDDDTPKWAKTVIYGALIYFISPADALPDLLPGGYIDDWGTLLSAAAAISIHMKAEHSEKANTKIKQWFRK</sequence>
<proteinExistence type="predicted"/>
<name>A0A0E2Z201_9GAMM</name>
<dbReference type="GO" id="GO:0012505">
    <property type="term" value="C:endomembrane system"/>
    <property type="evidence" value="ECO:0007669"/>
    <property type="project" value="UniProtKB-SubCell"/>
</dbReference>
<evidence type="ECO:0000313" key="6">
    <source>
        <dbReference type="EMBL" id="KFI19191.1"/>
    </source>
</evidence>
<evidence type="ECO:0000259" key="5">
    <source>
        <dbReference type="Pfam" id="PF06803"/>
    </source>
</evidence>
<comment type="caution">
    <text evidence="6">The sequence shown here is derived from an EMBL/GenBank/DDBJ whole genome shotgun (WGS) entry which is preliminary data.</text>
</comment>
<dbReference type="EMBL" id="JPGN01000061">
    <property type="protein sequence ID" value="KFI19191.1"/>
    <property type="molecule type" value="Genomic_DNA"/>
</dbReference>
<organism evidence="6 7">
    <name type="scientific">Nitrosococcus oceani C-27</name>
    <dbReference type="NCBI Taxonomy" id="314279"/>
    <lineage>
        <taxon>Bacteria</taxon>
        <taxon>Pseudomonadati</taxon>
        <taxon>Pseudomonadota</taxon>
        <taxon>Gammaproteobacteria</taxon>
        <taxon>Chromatiales</taxon>
        <taxon>Chromatiaceae</taxon>
        <taxon>Nitrosococcus</taxon>
    </lineage>
</organism>
<feature type="domain" description="DUF1232" evidence="5">
    <location>
        <begin position="50"/>
        <end position="82"/>
    </location>
</feature>
<dbReference type="Proteomes" id="UP000028839">
    <property type="component" value="Unassembled WGS sequence"/>
</dbReference>
<keyword evidence="4" id="KW-0472">Membrane</keyword>
<dbReference type="InterPro" id="IPR010652">
    <property type="entry name" value="DUF1232"/>
</dbReference>
<accession>A0A0E2Z201</accession>
<dbReference type="InterPro" id="IPR016983">
    <property type="entry name" value="UCP031804"/>
</dbReference>
<evidence type="ECO:0000313" key="7">
    <source>
        <dbReference type="Proteomes" id="UP000028839"/>
    </source>
</evidence>
<dbReference type="HOGENOM" id="CLU_133088_0_1_6"/>
<keyword evidence="2" id="KW-0812">Transmembrane</keyword>
<dbReference type="Pfam" id="PF06803">
    <property type="entry name" value="DUF1232"/>
    <property type="match status" value="1"/>
</dbReference>
<dbReference type="OrthoDB" id="9804184at2"/>